<dbReference type="Proteomes" id="UP001374584">
    <property type="component" value="Unassembled WGS sequence"/>
</dbReference>
<gene>
    <name evidence="4" type="ORF">VNO80_30217</name>
</gene>
<evidence type="ECO:0000256" key="1">
    <source>
        <dbReference type="ARBA" id="ARBA00022741"/>
    </source>
</evidence>
<dbReference type="PROSITE" id="PS51844">
    <property type="entry name" value="SH3_LIKE"/>
    <property type="match status" value="1"/>
</dbReference>
<evidence type="ECO:0000313" key="4">
    <source>
        <dbReference type="EMBL" id="KAK7333444.1"/>
    </source>
</evidence>
<dbReference type="GO" id="GO:0005524">
    <property type="term" value="F:ATP binding"/>
    <property type="evidence" value="ECO:0007669"/>
    <property type="project" value="UniProtKB-KW"/>
</dbReference>
<organism evidence="4 5">
    <name type="scientific">Phaseolus coccineus</name>
    <name type="common">Scarlet runner bean</name>
    <name type="synonym">Phaseolus multiflorus</name>
    <dbReference type="NCBI Taxonomy" id="3886"/>
    <lineage>
        <taxon>Eukaryota</taxon>
        <taxon>Viridiplantae</taxon>
        <taxon>Streptophyta</taxon>
        <taxon>Embryophyta</taxon>
        <taxon>Tracheophyta</taxon>
        <taxon>Spermatophyta</taxon>
        <taxon>Magnoliopsida</taxon>
        <taxon>eudicotyledons</taxon>
        <taxon>Gunneridae</taxon>
        <taxon>Pentapetalae</taxon>
        <taxon>rosids</taxon>
        <taxon>fabids</taxon>
        <taxon>Fabales</taxon>
        <taxon>Fabaceae</taxon>
        <taxon>Papilionoideae</taxon>
        <taxon>50 kb inversion clade</taxon>
        <taxon>NPAAA clade</taxon>
        <taxon>indigoferoid/millettioid clade</taxon>
        <taxon>Phaseoleae</taxon>
        <taxon>Phaseolus</taxon>
    </lineage>
</organism>
<feature type="domain" description="Myosin N-terminal SH3-like" evidence="3">
    <location>
        <begin position="61"/>
        <end position="82"/>
    </location>
</feature>
<comment type="caution">
    <text evidence="4">The sequence shown here is derived from an EMBL/GenBank/DDBJ whole genome shotgun (WGS) entry which is preliminary data.</text>
</comment>
<keyword evidence="1" id="KW-0547">Nucleotide-binding</keyword>
<sequence length="82" mass="9062">MKSCGNAQEVSWQGSRSLMARLTKSHGMAHDVSWQGSRSLMARLKKSHCVKELAVGQLNYVAGSFVWVEDPDLAWIDGEIQG</sequence>
<dbReference type="GO" id="GO:0003774">
    <property type="term" value="F:cytoskeletal motor activity"/>
    <property type="evidence" value="ECO:0007669"/>
    <property type="project" value="InterPro"/>
</dbReference>
<proteinExistence type="predicted"/>
<dbReference type="EMBL" id="JAYMYR010000011">
    <property type="protein sequence ID" value="KAK7333444.1"/>
    <property type="molecule type" value="Genomic_DNA"/>
</dbReference>
<dbReference type="AlphaFoldDB" id="A0AAN9LFV4"/>
<accession>A0AAN9LFV4</accession>
<name>A0AAN9LFV4_PHACN</name>
<dbReference type="InterPro" id="IPR004009">
    <property type="entry name" value="SH3_Myosin"/>
</dbReference>
<evidence type="ECO:0000259" key="3">
    <source>
        <dbReference type="PROSITE" id="PS51844"/>
    </source>
</evidence>
<keyword evidence="2" id="KW-0067">ATP-binding</keyword>
<evidence type="ECO:0000313" key="5">
    <source>
        <dbReference type="Proteomes" id="UP001374584"/>
    </source>
</evidence>
<keyword evidence="5" id="KW-1185">Reference proteome</keyword>
<dbReference type="GO" id="GO:0016459">
    <property type="term" value="C:myosin complex"/>
    <property type="evidence" value="ECO:0007669"/>
    <property type="project" value="InterPro"/>
</dbReference>
<evidence type="ECO:0000256" key="2">
    <source>
        <dbReference type="ARBA" id="ARBA00022840"/>
    </source>
</evidence>
<reference evidence="4 5" key="1">
    <citation type="submission" date="2024-01" db="EMBL/GenBank/DDBJ databases">
        <title>The genomes of 5 underutilized Papilionoideae crops provide insights into root nodulation and disease resistanc.</title>
        <authorList>
            <person name="Jiang F."/>
        </authorList>
    </citation>
    <scope>NUCLEOTIDE SEQUENCE [LARGE SCALE GENOMIC DNA]</scope>
    <source>
        <strain evidence="4">JINMINGXINNONG_FW02</strain>
        <tissue evidence="4">Leaves</tissue>
    </source>
</reference>
<protein>
    <recommendedName>
        <fullName evidence="3">Myosin N-terminal SH3-like domain-containing protein</fullName>
    </recommendedName>
</protein>